<evidence type="ECO:0000313" key="3">
    <source>
        <dbReference type="EMBL" id="OAK56232.1"/>
    </source>
</evidence>
<dbReference type="SUPFAM" id="SSF51735">
    <property type="entry name" value="NAD(P)-binding Rossmann-fold domains"/>
    <property type="match status" value="1"/>
</dbReference>
<dbReference type="AlphaFoldDB" id="A0A177YKW5"/>
<evidence type="ECO:0000313" key="4">
    <source>
        <dbReference type="Proteomes" id="UP000077519"/>
    </source>
</evidence>
<evidence type="ECO:0000256" key="1">
    <source>
        <dbReference type="ARBA" id="ARBA00006484"/>
    </source>
</evidence>
<dbReference type="InterPro" id="IPR002347">
    <property type="entry name" value="SDR_fam"/>
</dbReference>
<dbReference type="InterPro" id="IPR036291">
    <property type="entry name" value="NAD(P)-bd_dom_sf"/>
</dbReference>
<name>A0A177YKW5_9NOCA</name>
<keyword evidence="2" id="KW-0560">Oxidoreductase</keyword>
<organism evidence="3 4">
    <name type="scientific">Rhodococcoides kyotonense</name>
    <dbReference type="NCBI Taxonomy" id="398843"/>
    <lineage>
        <taxon>Bacteria</taxon>
        <taxon>Bacillati</taxon>
        <taxon>Actinomycetota</taxon>
        <taxon>Actinomycetes</taxon>
        <taxon>Mycobacteriales</taxon>
        <taxon>Nocardiaceae</taxon>
        <taxon>Rhodococcoides</taxon>
    </lineage>
</organism>
<dbReference type="GO" id="GO:0016491">
    <property type="term" value="F:oxidoreductase activity"/>
    <property type="evidence" value="ECO:0007669"/>
    <property type="project" value="UniProtKB-KW"/>
</dbReference>
<dbReference type="NCBIfam" id="NF005559">
    <property type="entry name" value="PRK07231.1"/>
    <property type="match status" value="1"/>
</dbReference>
<dbReference type="EMBL" id="LVHI01000005">
    <property type="protein sequence ID" value="OAK56232.1"/>
    <property type="molecule type" value="Genomic_DNA"/>
</dbReference>
<dbReference type="PANTHER" id="PTHR24321:SF8">
    <property type="entry name" value="ESTRADIOL 17-BETA-DEHYDROGENASE 8-RELATED"/>
    <property type="match status" value="1"/>
</dbReference>
<dbReference type="Proteomes" id="UP000077519">
    <property type="component" value="Unassembled WGS sequence"/>
</dbReference>
<accession>A0A177YKW5</accession>
<gene>
    <name evidence="3" type="ORF">A3K89_17305</name>
</gene>
<comment type="similarity">
    <text evidence="1">Belongs to the short-chain dehydrogenases/reductases (SDR) family.</text>
</comment>
<dbReference type="PANTHER" id="PTHR24321">
    <property type="entry name" value="DEHYDROGENASES, SHORT CHAIN"/>
    <property type="match status" value="1"/>
</dbReference>
<dbReference type="PRINTS" id="PR00081">
    <property type="entry name" value="GDHRDH"/>
</dbReference>
<proteinExistence type="inferred from homology"/>
<sequence>MDNDVKFDLEGQVALVTGGGSGIGRAVVHSMAASGARVVVADLSGEAAARVAAEIGPGAVAIEADVTNPDDAVAMVRAAQDHFGSIDVAVNNAGIGMPVKSPVGTTSDELWRTVLAVNLDGAFMCLRAQVAEMAAQGRGGAVVNVASVMGAVASPGAGPYVASKHALVGLTKAAALDYAPNSIRINAVGAGFVDTPLLTGRDPKWIESIAASHPLGRLGKPDEVASVITFLASPAASFMTGAYVPVDGGFLSR</sequence>
<dbReference type="Gene3D" id="3.40.50.720">
    <property type="entry name" value="NAD(P)-binding Rossmann-like Domain"/>
    <property type="match status" value="1"/>
</dbReference>
<dbReference type="PRINTS" id="PR00080">
    <property type="entry name" value="SDRFAMILY"/>
</dbReference>
<dbReference type="Pfam" id="PF13561">
    <property type="entry name" value="adh_short_C2"/>
    <property type="match status" value="1"/>
</dbReference>
<evidence type="ECO:0008006" key="5">
    <source>
        <dbReference type="Google" id="ProtNLM"/>
    </source>
</evidence>
<evidence type="ECO:0000256" key="2">
    <source>
        <dbReference type="ARBA" id="ARBA00023002"/>
    </source>
</evidence>
<dbReference type="InterPro" id="IPR020904">
    <property type="entry name" value="Sc_DH/Rdtase_CS"/>
</dbReference>
<comment type="caution">
    <text evidence="3">The sequence shown here is derived from an EMBL/GenBank/DDBJ whole genome shotgun (WGS) entry which is preliminary data.</text>
</comment>
<reference evidence="3 4" key="1">
    <citation type="submission" date="2016-03" db="EMBL/GenBank/DDBJ databases">
        <title>Genome sequence of Rhodococcus kyotonensis KB10.</title>
        <authorList>
            <person name="Jeong H."/>
            <person name="Hong C.E."/>
            <person name="Jo S.H."/>
            <person name="Park J.M."/>
        </authorList>
    </citation>
    <scope>NUCLEOTIDE SEQUENCE [LARGE SCALE GENOMIC DNA]</scope>
    <source>
        <strain evidence="3 4">KB10</strain>
    </source>
</reference>
<dbReference type="PROSITE" id="PS00061">
    <property type="entry name" value="ADH_SHORT"/>
    <property type="match status" value="1"/>
</dbReference>
<keyword evidence="4" id="KW-1185">Reference proteome</keyword>
<dbReference type="FunFam" id="3.40.50.720:FF:000084">
    <property type="entry name" value="Short-chain dehydrogenase reductase"/>
    <property type="match status" value="1"/>
</dbReference>
<protein>
    <recommendedName>
        <fullName evidence="5">NAD(P)-dependent dehydrogenase, short-chain alcohol dehydrogenase family</fullName>
    </recommendedName>
</protein>